<dbReference type="Gene3D" id="1.10.390.10">
    <property type="entry name" value="Neutral Protease Domain 2"/>
    <property type="match status" value="1"/>
</dbReference>
<name>A0ABT1QTU0_9GAMM</name>
<evidence type="ECO:0000256" key="8">
    <source>
        <dbReference type="ARBA" id="ARBA00023145"/>
    </source>
</evidence>
<dbReference type="CDD" id="cd09597">
    <property type="entry name" value="M4_TLP"/>
    <property type="match status" value="1"/>
</dbReference>
<dbReference type="PROSITE" id="PS50093">
    <property type="entry name" value="PKD"/>
    <property type="match status" value="2"/>
</dbReference>
<dbReference type="InterPro" id="IPR013856">
    <property type="entry name" value="Peptidase_M4_domain"/>
</dbReference>
<dbReference type="Gene3D" id="3.10.450.490">
    <property type="match status" value="1"/>
</dbReference>
<organism evidence="11 12">
    <name type="scientific">Tahibacter harae</name>
    <dbReference type="NCBI Taxonomy" id="2963937"/>
    <lineage>
        <taxon>Bacteria</taxon>
        <taxon>Pseudomonadati</taxon>
        <taxon>Pseudomonadota</taxon>
        <taxon>Gammaproteobacteria</taxon>
        <taxon>Lysobacterales</taxon>
        <taxon>Rhodanobacteraceae</taxon>
        <taxon>Tahibacter</taxon>
    </lineage>
</organism>
<dbReference type="Pfam" id="PF02868">
    <property type="entry name" value="Peptidase_M4_C"/>
    <property type="match status" value="1"/>
</dbReference>
<dbReference type="Pfam" id="PF07504">
    <property type="entry name" value="FTP"/>
    <property type="match status" value="1"/>
</dbReference>
<dbReference type="SUPFAM" id="SSF89260">
    <property type="entry name" value="Collagen-binding domain"/>
    <property type="match status" value="1"/>
</dbReference>
<keyword evidence="2" id="KW-0645">Protease</keyword>
<feature type="signal peptide" evidence="9">
    <location>
        <begin position="1"/>
        <end position="22"/>
    </location>
</feature>
<evidence type="ECO:0000256" key="4">
    <source>
        <dbReference type="ARBA" id="ARBA00022729"/>
    </source>
</evidence>
<evidence type="ECO:0000256" key="2">
    <source>
        <dbReference type="ARBA" id="ARBA00022670"/>
    </source>
</evidence>
<keyword evidence="7" id="KW-0482">Metalloprotease</keyword>
<evidence type="ECO:0000256" key="9">
    <source>
        <dbReference type="SAM" id="SignalP"/>
    </source>
</evidence>
<evidence type="ECO:0000313" key="11">
    <source>
        <dbReference type="EMBL" id="MCQ4165693.1"/>
    </source>
</evidence>
<dbReference type="InterPro" id="IPR023612">
    <property type="entry name" value="Peptidase_M4"/>
</dbReference>
<dbReference type="Pfam" id="PF01447">
    <property type="entry name" value="Peptidase_M4"/>
    <property type="match status" value="1"/>
</dbReference>
<dbReference type="PRINTS" id="PR00730">
    <property type="entry name" value="THERMOLYSIN"/>
</dbReference>
<dbReference type="SUPFAM" id="SSF49299">
    <property type="entry name" value="PKD domain"/>
    <property type="match status" value="2"/>
</dbReference>
<keyword evidence="5" id="KW-0378">Hydrolase</keyword>
<dbReference type="CDD" id="cd00146">
    <property type="entry name" value="PKD"/>
    <property type="match status" value="2"/>
</dbReference>
<sequence length="836" mass="86894">MHFAALPLALAAVFAAATTAQAAQPTETRAQNLGFTSISRGEDGRTDLISGPSNLRATNSAEVSALFKGELGGVVGLGADDTVTVQQVVRTEDGRNFHRSRQFYRGVPVWGDGFVVQTDAGGRVEAVFGGAIAISGLDVDKPRAASELYPAAVRAAMLNDGIASRTASAGERLFRYTRAPELAVYAANGHAPTLAWDADVAYETGSRPFHARVFVDARTGALLNSYTFVQDAINRAVHNLNNSCVSASGSGLPGPLAMSEGGSSSDSVVNQAYRNAGRVYWWFRDAFGRDSYNGAGAKITVSVKATFQGNSGCSGDNAYWSGSQIAMGNGGSTFYDMNSEPDVIYHELGHAVTQYTSNLAYQSQSGGMNEASSDIYAAAVEAWMNTVSGEPGASTAVTYTPDANTWKLGEGLMRNGTAALRFMADPRADGRSLDHYTQYQQQYGSCSPSQNNDYCGVHLSSGIVNLAFYLLTTGGTHPRGASTVQVTAIPFDRAIKYFYESHTSILQANDTFARLRNAMMTRARANGTVGACDEVRIGKAWDAVGVTGTAPANPNACSSGNQPPVASFTATPNGLTVSFNGSGSSDPDGSIASYSWNFGDSTTGSGASTSKTYSAAGTYSVSLTVTDNQGATNTSTKQVTVTGGNGGNQPPVASFTATPNGLTVSFNGSGSSDPDGSIASYSWSFGDGTTGSGASTSKTYTAAGTYSVSLTVTDNQGATNTSTQQVTVSDGGGSCPGASYYGSFFGGAGQIQYQPNGNYYQSLSGGVHTICLTGPAGTDFDIYLDKWNGAGWTQVAKSESPTSGERIAYTGTAGYYVVRVINFSGAGSYSLTLQKP</sequence>
<keyword evidence="4 9" id="KW-0732">Signal</keyword>
<dbReference type="Gene3D" id="2.60.120.380">
    <property type="match status" value="1"/>
</dbReference>
<evidence type="ECO:0000256" key="5">
    <source>
        <dbReference type="ARBA" id="ARBA00022801"/>
    </source>
</evidence>
<dbReference type="SUPFAM" id="SSF55486">
    <property type="entry name" value="Metalloproteases ('zincins'), catalytic domain"/>
    <property type="match status" value="1"/>
</dbReference>
<feature type="chain" id="PRO_5046191639" evidence="9">
    <location>
        <begin position="23"/>
        <end position="836"/>
    </location>
</feature>
<dbReference type="InterPro" id="IPR022409">
    <property type="entry name" value="PKD/Chitinase_dom"/>
</dbReference>
<dbReference type="PANTHER" id="PTHR33794">
    <property type="entry name" value="BACILLOLYSIN"/>
    <property type="match status" value="1"/>
</dbReference>
<dbReference type="InterPro" id="IPR035986">
    <property type="entry name" value="PKD_dom_sf"/>
</dbReference>
<dbReference type="EMBL" id="JANFQO010000011">
    <property type="protein sequence ID" value="MCQ4165693.1"/>
    <property type="molecule type" value="Genomic_DNA"/>
</dbReference>
<dbReference type="Gene3D" id="3.10.170.10">
    <property type="match status" value="1"/>
</dbReference>
<evidence type="ECO:0000256" key="1">
    <source>
        <dbReference type="ARBA" id="ARBA00009388"/>
    </source>
</evidence>
<keyword evidence="12" id="KW-1185">Reference proteome</keyword>
<dbReference type="Pfam" id="PF18911">
    <property type="entry name" value="PKD_4"/>
    <property type="match status" value="2"/>
</dbReference>
<keyword evidence="6" id="KW-0862">Zinc</keyword>
<dbReference type="SMART" id="SM00089">
    <property type="entry name" value="PKD"/>
    <property type="match status" value="2"/>
</dbReference>
<comment type="similarity">
    <text evidence="1">Belongs to the peptidase M4 family.</text>
</comment>
<comment type="caution">
    <text evidence="11">The sequence shown here is derived from an EMBL/GenBank/DDBJ whole genome shotgun (WGS) entry which is preliminary data.</text>
</comment>
<reference evidence="11" key="1">
    <citation type="submission" date="2022-07" db="EMBL/GenBank/DDBJ databases">
        <title>Tahibacter sp., a new gammaproteobacterium isolated from the silt sample collected at pig farm.</title>
        <authorList>
            <person name="Chen H."/>
        </authorList>
    </citation>
    <scope>NUCLEOTIDE SEQUENCE</scope>
    <source>
        <strain evidence="11">P2K</strain>
    </source>
</reference>
<dbReference type="InterPro" id="IPR013783">
    <property type="entry name" value="Ig-like_fold"/>
</dbReference>
<keyword evidence="8" id="KW-0865">Zymogen</keyword>
<dbReference type="Proteomes" id="UP001165498">
    <property type="component" value="Unassembled WGS sequence"/>
</dbReference>
<dbReference type="InterPro" id="IPR050728">
    <property type="entry name" value="Zinc_Metalloprotease_M4"/>
</dbReference>
<protein>
    <submittedName>
        <fullName evidence="11">PKD domain-containing protein</fullName>
    </submittedName>
</protein>
<dbReference type="RefSeq" id="WP_255914883.1">
    <property type="nucleotide sequence ID" value="NZ_JANFQO010000011.1"/>
</dbReference>
<feature type="domain" description="PKD" evidence="10">
    <location>
        <begin position="560"/>
        <end position="642"/>
    </location>
</feature>
<dbReference type="PANTHER" id="PTHR33794:SF1">
    <property type="entry name" value="BACILLOLYSIN"/>
    <property type="match status" value="1"/>
</dbReference>
<proteinExistence type="inferred from homology"/>
<evidence type="ECO:0000256" key="3">
    <source>
        <dbReference type="ARBA" id="ARBA00022723"/>
    </source>
</evidence>
<dbReference type="InterPro" id="IPR027268">
    <property type="entry name" value="Peptidase_M4/M1_CTD_sf"/>
</dbReference>
<dbReference type="InterPro" id="IPR001570">
    <property type="entry name" value="Peptidase_M4_C_domain"/>
</dbReference>
<keyword evidence="3" id="KW-0479">Metal-binding</keyword>
<accession>A0ABT1QTU0</accession>
<evidence type="ECO:0000256" key="6">
    <source>
        <dbReference type="ARBA" id="ARBA00022833"/>
    </source>
</evidence>
<dbReference type="Gene3D" id="2.60.40.10">
    <property type="entry name" value="Immunoglobulins"/>
    <property type="match status" value="2"/>
</dbReference>
<evidence type="ECO:0000256" key="7">
    <source>
        <dbReference type="ARBA" id="ARBA00023049"/>
    </source>
</evidence>
<feature type="domain" description="PKD" evidence="10">
    <location>
        <begin position="647"/>
        <end position="728"/>
    </location>
</feature>
<gene>
    <name evidence="11" type="ORF">NM961_13315</name>
</gene>
<evidence type="ECO:0000259" key="10">
    <source>
        <dbReference type="PROSITE" id="PS50093"/>
    </source>
</evidence>
<dbReference type="InterPro" id="IPR011096">
    <property type="entry name" value="FTP_domain"/>
</dbReference>
<dbReference type="InterPro" id="IPR000601">
    <property type="entry name" value="PKD_dom"/>
</dbReference>
<evidence type="ECO:0000313" key="12">
    <source>
        <dbReference type="Proteomes" id="UP001165498"/>
    </source>
</evidence>